<dbReference type="InterPro" id="IPR013328">
    <property type="entry name" value="6PGD_dom2"/>
</dbReference>
<feature type="domain" description="3-hydroxyacyl-CoA dehydrogenase NAD binding" evidence="14">
    <location>
        <begin position="8"/>
        <end position="183"/>
    </location>
</feature>
<dbReference type="GO" id="GO:0006631">
    <property type="term" value="P:fatty acid metabolic process"/>
    <property type="evidence" value="ECO:0007669"/>
    <property type="project" value="InterPro"/>
</dbReference>
<dbReference type="Pfam" id="PF02737">
    <property type="entry name" value="3HCDH_N"/>
    <property type="match status" value="1"/>
</dbReference>
<protein>
    <recommendedName>
        <fullName evidence="10">L-gulonate 3-dehydrogenase</fullName>
        <ecNumber evidence="9">1.1.1.45</ecNumber>
    </recommendedName>
    <alternativeName>
        <fullName evidence="10">L-gulonate 3-dehydrogenase</fullName>
    </alternativeName>
</protein>
<evidence type="ECO:0000256" key="2">
    <source>
        <dbReference type="ARBA" id="ARBA00005086"/>
    </source>
</evidence>
<evidence type="ECO:0000256" key="4">
    <source>
        <dbReference type="ARBA" id="ARBA00011738"/>
    </source>
</evidence>
<evidence type="ECO:0000313" key="16">
    <source>
        <dbReference type="Proteomes" id="UP000007962"/>
    </source>
</evidence>
<comment type="pathway">
    <text evidence="2">Lipid metabolism; butanoate metabolism.</text>
</comment>
<comment type="subunit">
    <text evidence="4">Homodimer.</text>
</comment>
<dbReference type="OrthoDB" id="9771883at2"/>
<proteinExistence type="inferred from homology"/>
<dbReference type="InterPro" id="IPR008927">
    <property type="entry name" value="6-PGluconate_DH-like_C_sf"/>
</dbReference>
<dbReference type="Proteomes" id="UP000007962">
    <property type="component" value="Chromosome"/>
</dbReference>
<feature type="binding site" evidence="12">
    <location>
        <position position="278"/>
    </location>
    <ligand>
        <name>NAD(+)</name>
        <dbReference type="ChEBI" id="CHEBI:57540"/>
    </ligand>
</feature>
<feature type="binding site" evidence="12">
    <location>
        <position position="121"/>
    </location>
    <ligand>
        <name>NAD(+)</name>
        <dbReference type="ChEBI" id="CHEBI:57540"/>
    </ligand>
</feature>
<evidence type="ECO:0000259" key="13">
    <source>
        <dbReference type="Pfam" id="PF00725"/>
    </source>
</evidence>
<keyword evidence="7" id="KW-0560">Oxidoreductase</keyword>
<dbReference type="GO" id="GO:0005737">
    <property type="term" value="C:cytoplasm"/>
    <property type="evidence" value="ECO:0007669"/>
    <property type="project" value="UniProtKB-SubCell"/>
</dbReference>
<evidence type="ECO:0000256" key="11">
    <source>
        <dbReference type="PIRSR" id="PIRSR000105-1"/>
    </source>
</evidence>
<dbReference type="AlphaFoldDB" id="C5C3A2"/>
<dbReference type="InterPro" id="IPR006108">
    <property type="entry name" value="3HC_DH_C"/>
</dbReference>
<feature type="binding site" evidence="12">
    <location>
        <position position="145"/>
    </location>
    <ligand>
        <name>NAD(+)</name>
        <dbReference type="ChEBI" id="CHEBI:57540"/>
    </ligand>
</feature>
<dbReference type="PANTHER" id="PTHR48075:SF1">
    <property type="entry name" value="LAMBDA-CRYSTALLIN HOMOLOG"/>
    <property type="match status" value="1"/>
</dbReference>
<evidence type="ECO:0000259" key="14">
    <source>
        <dbReference type="Pfam" id="PF02737"/>
    </source>
</evidence>
<accession>C5C3A2</accession>
<keyword evidence="16" id="KW-1185">Reference proteome</keyword>
<organism evidence="15 16">
    <name type="scientific">Beutenbergia cavernae (strain ATCC BAA-8 / DSM 12333 / CCUG 43141 / JCM 11478 / NBRC 16432 / NCIMB 13614 / HKI 0122)</name>
    <dbReference type="NCBI Taxonomy" id="471853"/>
    <lineage>
        <taxon>Bacteria</taxon>
        <taxon>Bacillati</taxon>
        <taxon>Actinomycetota</taxon>
        <taxon>Actinomycetes</taxon>
        <taxon>Micrococcales</taxon>
        <taxon>Beutenbergiaceae</taxon>
        <taxon>Beutenbergia</taxon>
    </lineage>
</organism>
<keyword evidence="8 12" id="KW-0520">NAD</keyword>
<comment type="similarity">
    <text evidence="3">Belongs to the 3-hydroxyacyl-CoA dehydrogenase family.</text>
</comment>
<dbReference type="STRING" id="471853.Bcav_1545"/>
<evidence type="ECO:0000256" key="7">
    <source>
        <dbReference type="ARBA" id="ARBA00023002"/>
    </source>
</evidence>
<gene>
    <name evidence="15" type="ordered locus">Bcav_1545</name>
</gene>
<dbReference type="RefSeq" id="WP_015882041.1">
    <property type="nucleotide sequence ID" value="NC_012669.1"/>
</dbReference>
<dbReference type="eggNOG" id="COG1250">
    <property type="taxonomic scope" value="Bacteria"/>
</dbReference>
<feature type="binding site" evidence="12">
    <location>
        <position position="95"/>
    </location>
    <ligand>
        <name>NAD(+)</name>
        <dbReference type="ChEBI" id="CHEBI:57540"/>
    </ligand>
</feature>
<evidence type="ECO:0000256" key="8">
    <source>
        <dbReference type="ARBA" id="ARBA00023027"/>
    </source>
</evidence>
<feature type="binding site" evidence="12">
    <location>
        <begin position="12"/>
        <end position="17"/>
    </location>
    <ligand>
        <name>NAD(+)</name>
        <dbReference type="ChEBI" id="CHEBI:57540"/>
    </ligand>
</feature>
<sequence length="336" mass="34887">MKQQIERVAVVGSGYMGTGIAQVLAGAGLDVVLADADAERARAGHARVLAEATSAEEAGTAPGGTAERVAAHLTWAASAAEAADGADFVEEAVPEVLGLKRRVLAEVSAATATAIIGSNTSTIQVRALADAVADPSRFLVVHWSNPAQLVPGVELVSGEATDPAAADAVRAMIDGVGRVSAQLGDAPGFVLNRLQFALVKEALAIVEEGHASPADVDAVVRSTLGFRAGFFGPLEMLDMAGLDVYADCYASLERELGPRFAPPRILTDAVERGRHGMKNGAGLWRDYTDDDVAALTAWRTLAYSRMADLLRELPPAPVRAATAASSDDPDLERTPA</sequence>
<evidence type="ECO:0000256" key="1">
    <source>
        <dbReference type="ARBA" id="ARBA00004496"/>
    </source>
</evidence>
<dbReference type="PIRSF" id="PIRSF000105">
    <property type="entry name" value="HCDH"/>
    <property type="match status" value="1"/>
</dbReference>
<evidence type="ECO:0000256" key="6">
    <source>
        <dbReference type="ARBA" id="ARBA00022553"/>
    </source>
</evidence>
<dbReference type="EMBL" id="CP001618">
    <property type="protein sequence ID" value="ACQ79801.1"/>
    <property type="molecule type" value="Genomic_DNA"/>
</dbReference>
<feature type="domain" description="3-hydroxyacyl-CoA dehydrogenase C-terminal" evidence="13">
    <location>
        <begin position="188"/>
        <end position="284"/>
    </location>
</feature>
<evidence type="ECO:0000256" key="12">
    <source>
        <dbReference type="PIRSR" id="PIRSR000105-2"/>
    </source>
</evidence>
<dbReference type="InterPro" id="IPR036291">
    <property type="entry name" value="NAD(P)-bd_dom_sf"/>
</dbReference>
<dbReference type="HOGENOM" id="CLU_009834_2_0_11"/>
<dbReference type="SUPFAM" id="SSF51735">
    <property type="entry name" value="NAD(P)-binding Rossmann-fold domains"/>
    <property type="match status" value="1"/>
</dbReference>
<dbReference type="PROSITE" id="PS00067">
    <property type="entry name" value="3HCDH"/>
    <property type="match status" value="1"/>
</dbReference>
<dbReference type="Gene3D" id="1.10.1040.10">
    <property type="entry name" value="N-(1-d-carboxylethyl)-l-norvaline Dehydrogenase, domain 2"/>
    <property type="match status" value="1"/>
</dbReference>
<feature type="site" description="Important for catalytic activity" evidence="11">
    <location>
        <position position="142"/>
    </location>
</feature>
<dbReference type="GO" id="GO:0070403">
    <property type="term" value="F:NAD+ binding"/>
    <property type="evidence" value="ECO:0007669"/>
    <property type="project" value="InterPro"/>
</dbReference>
<dbReference type="InterPro" id="IPR022694">
    <property type="entry name" value="3-OHacyl-CoA_DH"/>
</dbReference>
<evidence type="ECO:0000256" key="3">
    <source>
        <dbReference type="ARBA" id="ARBA00009463"/>
    </source>
</evidence>
<dbReference type="Gene3D" id="3.40.50.720">
    <property type="entry name" value="NAD(P)-binding Rossmann-like Domain"/>
    <property type="match status" value="1"/>
</dbReference>
<dbReference type="InterPro" id="IPR006180">
    <property type="entry name" value="3-OHacyl-CoA_DH_CS"/>
</dbReference>
<keyword evidence="6" id="KW-0597">Phosphoprotein</keyword>
<dbReference type="InterPro" id="IPR006176">
    <property type="entry name" value="3-OHacyl-CoA_DH_NAD-bd"/>
</dbReference>
<feature type="binding site" evidence="12">
    <location>
        <position position="35"/>
    </location>
    <ligand>
        <name>NAD(+)</name>
        <dbReference type="ChEBI" id="CHEBI:57540"/>
    </ligand>
</feature>
<evidence type="ECO:0000256" key="5">
    <source>
        <dbReference type="ARBA" id="ARBA00022490"/>
    </source>
</evidence>
<reference evidence="15 16" key="1">
    <citation type="journal article" date="2009" name="Stand. Genomic Sci.">
        <title>Complete genome sequence of Beutenbergia cavernae type strain (HKI 0122).</title>
        <authorList>
            <person name="Land M."/>
            <person name="Pukall R."/>
            <person name="Abt B."/>
            <person name="Goker M."/>
            <person name="Rohde M."/>
            <person name="Glavina Del Rio T."/>
            <person name="Tice H."/>
            <person name="Copeland A."/>
            <person name="Cheng J.F."/>
            <person name="Lucas S."/>
            <person name="Chen F."/>
            <person name="Nolan M."/>
            <person name="Bruce D."/>
            <person name="Goodwin L."/>
            <person name="Pitluck S."/>
            <person name="Ivanova N."/>
            <person name="Mavromatis K."/>
            <person name="Ovchinnikova G."/>
            <person name="Pati A."/>
            <person name="Chen A."/>
            <person name="Palaniappan K."/>
            <person name="Hauser L."/>
            <person name="Chang Y.J."/>
            <person name="Jefferies C.C."/>
            <person name="Saunders E."/>
            <person name="Brettin T."/>
            <person name="Detter J.C."/>
            <person name="Han C."/>
            <person name="Chain P."/>
            <person name="Bristow J."/>
            <person name="Eisen J.A."/>
            <person name="Markowitz V."/>
            <person name="Hugenholtz P."/>
            <person name="Kyrpides N.C."/>
            <person name="Klenk H.P."/>
            <person name="Lapidus A."/>
        </authorList>
    </citation>
    <scope>NUCLEOTIDE SEQUENCE [LARGE SCALE GENOMIC DNA]</scope>
    <source>
        <strain evidence="16">ATCC BAA-8 / DSM 12333 / NBRC 16432</strain>
    </source>
</reference>
<dbReference type="EC" id="1.1.1.45" evidence="9"/>
<comment type="subcellular location">
    <subcellularLocation>
        <location evidence="1">Cytoplasm</location>
    </subcellularLocation>
</comment>
<evidence type="ECO:0000256" key="9">
    <source>
        <dbReference type="ARBA" id="ARBA00038962"/>
    </source>
</evidence>
<keyword evidence="5" id="KW-0963">Cytoplasm</keyword>
<dbReference type="GO" id="GO:0050104">
    <property type="term" value="F:L-gulonate 3-dehydrogenase activity"/>
    <property type="evidence" value="ECO:0007669"/>
    <property type="project" value="UniProtKB-EC"/>
</dbReference>
<feature type="binding site" evidence="12">
    <location>
        <position position="100"/>
    </location>
    <ligand>
        <name>NAD(+)</name>
        <dbReference type="ChEBI" id="CHEBI:57540"/>
    </ligand>
</feature>
<dbReference type="Pfam" id="PF00725">
    <property type="entry name" value="3HCDH"/>
    <property type="match status" value="1"/>
</dbReference>
<name>C5C3A2_BEUC1</name>
<evidence type="ECO:0000256" key="10">
    <source>
        <dbReference type="ARBA" id="ARBA00042709"/>
    </source>
</evidence>
<dbReference type="KEGG" id="bcv:Bcav_1545"/>
<dbReference type="SUPFAM" id="SSF48179">
    <property type="entry name" value="6-phosphogluconate dehydrogenase C-terminal domain-like"/>
    <property type="match status" value="1"/>
</dbReference>
<dbReference type="PANTHER" id="PTHR48075">
    <property type="entry name" value="3-HYDROXYACYL-COA DEHYDROGENASE FAMILY PROTEIN"/>
    <property type="match status" value="1"/>
</dbReference>
<evidence type="ECO:0000313" key="15">
    <source>
        <dbReference type="EMBL" id="ACQ79801.1"/>
    </source>
</evidence>